<organism evidence="8 9">
    <name type="scientific">Lucifera butyrica</name>
    <dbReference type="NCBI Taxonomy" id="1351585"/>
    <lineage>
        <taxon>Bacteria</taxon>
        <taxon>Bacillati</taxon>
        <taxon>Bacillota</taxon>
        <taxon>Negativicutes</taxon>
        <taxon>Veillonellales</taxon>
        <taxon>Veillonellaceae</taxon>
        <taxon>Lucifera</taxon>
    </lineage>
</organism>
<evidence type="ECO:0000256" key="7">
    <source>
        <dbReference type="HAMAP-Rule" id="MF_01007"/>
    </source>
</evidence>
<evidence type="ECO:0000313" key="9">
    <source>
        <dbReference type="Proteomes" id="UP000277811"/>
    </source>
</evidence>
<comment type="subcellular location">
    <subcellularLocation>
        <location evidence="7">Cytoplasm</location>
    </subcellularLocation>
</comment>
<dbReference type="InterPro" id="IPR023397">
    <property type="entry name" value="SAM-dep_MeTrfase_MraW_recog"/>
</dbReference>
<dbReference type="PIRSF" id="PIRSF004486">
    <property type="entry name" value="MraW"/>
    <property type="match status" value="1"/>
</dbReference>
<dbReference type="Pfam" id="PF01795">
    <property type="entry name" value="Methyltransf_5"/>
    <property type="match status" value="1"/>
</dbReference>
<dbReference type="InterPro" id="IPR029063">
    <property type="entry name" value="SAM-dependent_MTases_sf"/>
</dbReference>
<feature type="binding site" evidence="7">
    <location>
        <position position="113"/>
    </location>
    <ligand>
        <name>S-adenosyl-L-methionine</name>
        <dbReference type="ChEBI" id="CHEBI:59789"/>
    </ligand>
</feature>
<evidence type="ECO:0000256" key="5">
    <source>
        <dbReference type="ARBA" id="ARBA00022679"/>
    </source>
</evidence>
<dbReference type="Gene3D" id="3.40.50.150">
    <property type="entry name" value="Vaccinia Virus protein VP39"/>
    <property type="match status" value="1"/>
</dbReference>
<keyword evidence="4 7" id="KW-0489">Methyltransferase</keyword>
<evidence type="ECO:0000256" key="4">
    <source>
        <dbReference type="ARBA" id="ARBA00022603"/>
    </source>
</evidence>
<dbReference type="EMBL" id="UPPP01000061">
    <property type="protein sequence ID" value="VBB06227.1"/>
    <property type="molecule type" value="Genomic_DNA"/>
</dbReference>
<dbReference type="InterPro" id="IPR002903">
    <property type="entry name" value="RsmH"/>
</dbReference>
<sequence>MRVIDVEFRHTSVLLQESVAALITDGTGTYVDCTLGGGGHSLAIAARLEAAGHLIGIDQDPAAIVAGKDKLAAVTCKVDIVQNNFRNLSGILDELSVDIVDGVLFDLGVSSYQLDTADRGFSYMQDAPLDMRMDPGQVFSAYDIVNEYPEEKLARIIAEYGEERWAKRIALFIVRERTHAPVQTTGSLVEIIKKAVPAAARREGPHPAKRTFQALRIEVNDELGILQTAFETAVNRLKPGGRICIITFHSLEDRIAKQTLAKMAKGCSCPPQLPVCVCGQKPKIKLYGKAIAPSAQEIEMNPRARSAKLRIAEKI</sequence>
<comment type="catalytic activity">
    <reaction evidence="7">
        <text>cytidine(1402) in 16S rRNA + S-adenosyl-L-methionine = N(4)-methylcytidine(1402) in 16S rRNA + S-adenosyl-L-homocysteine + H(+)</text>
        <dbReference type="Rhea" id="RHEA:42928"/>
        <dbReference type="Rhea" id="RHEA-COMP:10286"/>
        <dbReference type="Rhea" id="RHEA-COMP:10287"/>
        <dbReference type="ChEBI" id="CHEBI:15378"/>
        <dbReference type="ChEBI" id="CHEBI:57856"/>
        <dbReference type="ChEBI" id="CHEBI:59789"/>
        <dbReference type="ChEBI" id="CHEBI:74506"/>
        <dbReference type="ChEBI" id="CHEBI:82748"/>
        <dbReference type="EC" id="2.1.1.199"/>
    </reaction>
</comment>
<comment type="function">
    <text evidence="7">Specifically methylates the N4 position of cytidine in position 1402 (C1402) of 16S rRNA.</text>
</comment>
<accession>A0A498R5W2</accession>
<dbReference type="Gene3D" id="1.10.150.170">
    <property type="entry name" value="Putative methyltransferase TM0872, insert domain"/>
    <property type="match status" value="1"/>
</dbReference>
<dbReference type="SUPFAM" id="SSF81799">
    <property type="entry name" value="Putative methyltransferase TM0872, insert domain"/>
    <property type="match status" value="1"/>
</dbReference>
<evidence type="ECO:0000256" key="2">
    <source>
        <dbReference type="ARBA" id="ARBA00022490"/>
    </source>
</evidence>
<keyword evidence="2 7" id="KW-0963">Cytoplasm</keyword>
<dbReference type="SUPFAM" id="SSF53335">
    <property type="entry name" value="S-adenosyl-L-methionine-dependent methyltransferases"/>
    <property type="match status" value="1"/>
</dbReference>
<dbReference type="FunFam" id="1.10.150.170:FF:000001">
    <property type="entry name" value="Ribosomal RNA small subunit methyltransferase H"/>
    <property type="match status" value="1"/>
</dbReference>
<dbReference type="GO" id="GO:0070475">
    <property type="term" value="P:rRNA base methylation"/>
    <property type="evidence" value="ECO:0007669"/>
    <property type="project" value="UniProtKB-UniRule"/>
</dbReference>
<gene>
    <name evidence="7" type="primary">rsmH</name>
    <name evidence="8" type="ORF">LUCI_1443</name>
</gene>
<dbReference type="PANTHER" id="PTHR11265">
    <property type="entry name" value="S-ADENOSYL-METHYLTRANSFERASE MRAW"/>
    <property type="match status" value="1"/>
</dbReference>
<dbReference type="GO" id="GO:0071424">
    <property type="term" value="F:rRNA (cytosine-N4-)-methyltransferase activity"/>
    <property type="evidence" value="ECO:0007669"/>
    <property type="project" value="UniProtKB-UniRule"/>
</dbReference>
<keyword evidence="3 7" id="KW-0698">rRNA processing</keyword>
<feature type="binding site" evidence="7">
    <location>
        <position position="106"/>
    </location>
    <ligand>
        <name>S-adenosyl-L-methionine</name>
        <dbReference type="ChEBI" id="CHEBI:59789"/>
    </ligand>
</feature>
<dbReference type="EC" id="2.1.1.199" evidence="7"/>
<keyword evidence="9" id="KW-1185">Reference proteome</keyword>
<evidence type="ECO:0000256" key="6">
    <source>
        <dbReference type="ARBA" id="ARBA00022691"/>
    </source>
</evidence>
<proteinExistence type="inferred from homology"/>
<feature type="binding site" evidence="7">
    <location>
        <position position="58"/>
    </location>
    <ligand>
        <name>S-adenosyl-L-methionine</name>
        <dbReference type="ChEBI" id="CHEBI:59789"/>
    </ligand>
</feature>
<evidence type="ECO:0000256" key="1">
    <source>
        <dbReference type="ARBA" id="ARBA00010396"/>
    </source>
</evidence>
<feature type="binding site" evidence="7">
    <location>
        <position position="85"/>
    </location>
    <ligand>
        <name>S-adenosyl-L-methionine</name>
        <dbReference type="ChEBI" id="CHEBI:59789"/>
    </ligand>
</feature>
<evidence type="ECO:0000313" key="8">
    <source>
        <dbReference type="EMBL" id="VBB06227.1"/>
    </source>
</evidence>
<dbReference type="AlphaFoldDB" id="A0A498R5W2"/>
<evidence type="ECO:0000256" key="3">
    <source>
        <dbReference type="ARBA" id="ARBA00022552"/>
    </source>
</evidence>
<dbReference type="NCBIfam" id="TIGR00006">
    <property type="entry name" value="16S rRNA (cytosine(1402)-N(4))-methyltransferase RsmH"/>
    <property type="match status" value="1"/>
</dbReference>
<name>A0A498R5W2_9FIRM</name>
<protein>
    <recommendedName>
        <fullName evidence="7">Ribosomal RNA small subunit methyltransferase H</fullName>
        <ecNumber evidence="7">2.1.1.199</ecNumber>
    </recommendedName>
    <alternativeName>
        <fullName evidence="7">16S rRNA m(4)C1402 methyltransferase</fullName>
    </alternativeName>
    <alternativeName>
        <fullName evidence="7">rRNA (cytosine-N(4)-)-methyltransferase RsmH</fullName>
    </alternativeName>
</protein>
<keyword evidence="5 7" id="KW-0808">Transferase</keyword>
<dbReference type="HAMAP" id="MF_01007">
    <property type="entry name" value="16SrRNA_methyltr_H"/>
    <property type="match status" value="1"/>
</dbReference>
<feature type="binding site" evidence="7">
    <location>
        <begin position="38"/>
        <end position="40"/>
    </location>
    <ligand>
        <name>S-adenosyl-L-methionine</name>
        <dbReference type="ChEBI" id="CHEBI:59789"/>
    </ligand>
</feature>
<keyword evidence="6 7" id="KW-0949">S-adenosyl-L-methionine</keyword>
<comment type="similarity">
    <text evidence="1 7">Belongs to the methyltransferase superfamily. RsmH family.</text>
</comment>
<dbReference type="GO" id="GO:0005737">
    <property type="term" value="C:cytoplasm"/>
    <property type="evidence" value="ECO:0007669"/>
    <property type="project" value="UniProtKB-SubCell"/>
</dbReference>
<reference evidence="8 9" key="1">
    <citation type="submission" date="2018-06" db="EMBL/GenBank/DDBJ databases">
        <authorList>
            <person name="Strepis N."/>
        </authorList>
    </citation>
    <scope>NUCLEOTIDE SEQUENCE [LARGE SCALE GENOMIC DNA]</scope>
    <source>
        <strain evidence="8">LUCI</strain>
    </source>
</reference>
<dbReference type="Proteomes" id="UP000277811">
    <property type="component" value="Unassembled WGS sequence"/>
</dbReference>
<dbReference type="PANTHER" id="PTHR11265:SF0">
    <property type="entry name" value="12S RRNA N4-METHYLCYTIDINE METHYLTRANSFERASE"/>
    <property type="match status" value="1"/>
</dbReference>